<dbReference type="InterPro" id="IPR025997">
    <property type="entry name" value="SBP_2_dom"/>
</dbReference>
<feature type="signal peptide" evidence="4">
    <location>
        <begin position="1"/>
        <end position="24"/>
    </location>
</feature>
<evidence type="ECO:0000313" key="6">
    <source>
        <dbReference type="EMBL" id="WDR01579.1"/>
    </source>
</evidence>
<reference evidence="6 7" key="1">
    <citation type="submission" date="2023-02" db="EMBL/GenBank/DDBJ databases">
        <title>Devosia algicola sp. nov., isolated from the phycosphere of marine algae.</title>
        <authorList>
            <person name="Kim J.M."/>
            <person name="Lee J.K."/>
            <person name="Choi B.J."/>
            <person name="Bayburt H."/>
            <person name="Jeon C.O."/>
        </authorList>
    </citation>
    <scope>NUCLEOTIDE SEQUENCE [LARGE SCALE GENOMIC DNA]</scope>
    <source>
        <strain evidence="6 7">G20-9</strain>
    </source>
</reference>
<evidence type="ECO:0000256" key="1">
    <source>
        <dbReference type="ARBA" id="ARBA00004196"/>
    </source>
</evidence>
<evidence type="ECO:0000313" key="7">
    <source>
        <dbReference type="Proteomes" id="UP001220530"/>
    </source>
</evidence>
<protein>
    <submittedName>
        <fullName evidence="6">Substrate-binding domain-containing protein</fullName>
    </submittedName>
</protein>
<dbReference type="Pfam" id="PF13407">
    <property type="entry name" value="Peripla_BP_4"/>
    <property type="match status" value="1"/>
</dbReference>
<evidence type="ECO:0000256" key="4">
    <source>
        <dbReference type="SAM" id="SignalP"/>
    </source>
</evidence>
<keyword evidence="7" id="KW-1185">Reference proteome</keyword>
<keyword evidence="3 4" id="KW-0732">Signal</keyword>
<name>A0ABY7YK43_9HYPH</name>
<dbReference type="SUPFAM" id="SSF53822">
    <property type="entry name" value="Periplasmic binding protein-like I"/>
    <property type="match status" value="1"/>
</dbReference>
<dbReference type="EMBL" id="CP118246">
    <property type="protein sequence ID" value="WDR01579.1"/>
    <property type="molecule type" value="Genomic_DNA"/>
</dbReference>
<comment type="subcellular location">
    <subcellularLocation>
        <location evidence="1">Cell envelope</location>
    </subcellularLocation>
</comment>
<dbReference type="Proteomes" id="UP001220530">
    <property type="component" value="Chromosome"/>
</dbReference>
<dbReference type="RefSeq" id="WP_282217989.1">
    <property type="nucleotide sequence ID" value="NZ_CP118246.1"/>
</dbReference>
<feature type="chain" id="PRO_5045701490" evidence="4">
    <location>
        <begin position="25"/>
        <end position="318"/>
    </location>
</feature>
<evidence type="ECO:0000256" key="2">
    <source>
        <dbReference type="ARBA" id="ARBA00007639"/>
    </source>
</evidence>
<evidence type="ECO:0000256" key="3">
    <source>
        <dbReference type="ARBA" id="ARBA00022729"/>
    </source>
</evidence>
<accession>A0ABY7YK43</accession>
<comment type="similarity">
    <text evidence="2">Belongs to the bacterial solute-binding protein 2 family.</text>
</comment>
<gene>
    <name evidence="6" type="ORF">PSQ19_12415</name>
</gene>
<organism evidence="6 7">
    <name type="scientific">Devosia algicola</name>
    <dbReference type="NCBI Taxonomy" id="3026418"/>
    <lineage>
        <taxon>Bacteria</taxon>
        <taxon>Pseudomonadati</taxon>
        <taxon>Pseudomonadota</taxon>
        <taxon>Alphaproteobacteria</taxon>
        <taxon>Hyphomicrobiales</taxon>
        <taxon>Devosiaceae</taxon>
        <taxon>Devosia</taxon>
    </lineage>
</organism>
<dbReference type="InterPro" id="IPR028082">
    <property type="entry name" value="Peripla_BP_I"/>
</dbReference>
<sequence>MSLFKAAALAVTIGSLALGGTAIAQEKSYVIGVSVPTADHGWTGGVNFFAQQAVDRLSKAYPNLSFVLTSAPDSTKQAADLEDMVTTRNIDGLVILPGDPDAMTSSIKKVKDAGKWVTVVDRALSQPGIEDLYVAGDNPGLGTTTANYFKEALPDGGNIVILRGAPIPIDAQRVDAFMAGIEGTDIKVLDSQFANWNRDDGYKIMQDFLTKYDKIDAVWAQDDDTLVGVLKALKEAGRDKEMWSVGGAGMNQIIKMVEAGDPAVPVDVSYNPNMVATAIDLTALHFVAGAQVDGRFIINSTLITKDNAAEFDYENTPF</sequence>
<dbReference type="Gene3D" id="3.40.50.2300">
    <property type="match status" value="2"/>
</dbReference>
<proteinExistence type="inferred from homology"/>
<feature type="domain" description="Periplasmic binding protein" evidence="5">
    <location>
        <begin position="31"/>
        <end position="276"/>
    </location>
</feature>
<evidence type="ECO:0000259" key="5">
    <source>
        <dbReference type="Pfam" id="PF13407"/>
    </source>
</evidence>
<dbReference type="PANTHER" id="PTHR46847">
    <property type="entry name" value="D-ALLOSE-BINDING PERIPLASMIC PROTEIN-RELATED"/>
    <property type="match status" value="1"/>
</dbReference>
<dbReference type="PANTHER" id="PTHR46847:SF1">
    <property type="entry name" value="D-ALLOSE-BINDING PERIPLASMIC PROTEIN-RELATED"/>
    <property type="match status" value="1"/>
</dbReference>